<dbReference type="PROSITE" id="PS50995">
    <property type="entry name" value="HTH_MARR_2"/>
    <property type="match status" value="1"/>
</dbReference>
<dbReference type="GO" id="GO:0006950">
    <property type="term" value="P:response to stress"/>
    <property type="evidence" value="ECO:0007669"/>
    <property type="project" value="TreeGrafter"/>
</dbReference>
<reference evidence="2" key="1">
    <citation type="submission" date="2020-05" db="EMBL/GenBank/DDBJ databases">
        <authorList>
            <person name="Chiriac C."/>
            <person name="Salcher M."/>
            <person name="Ghai R."/>
            <person name="Kavagutti S V."/>
        </authorList>
    </citation>
    <scope>NUCLEOTIDE SEQUENCE</scope>
</reference>
<dbReference type="Gene3D" id="1.10.10.10">
    <property type="entry name" value="Winged helix-like DNA-binding domain superfamily/Winged helix DNA-binding domain"/>
    <property type="match status" value="1"/>
</dbReference>
<dbReference type="EMBL" id="CAESAO010000034">
    <property type="protein sequence ID" value="CAB4340846.1"/>
    <property type="molecule type" value="Genomic_DNA"/>
</dbReference>
<protein>
    <submittedName>
        <fullName evidence="2">Unannotated protein</fullName>
    </submittedName>
</protein>
<evidence type="ECO:0000259" key="1">
    <source>
        <dbReference type="PROSITE" id="PS50995"/>
    </source>
</evidence>
<dbReference type="PRINTS" id="PR00598">
    <property type="entry name" value="HTHMARR"/>
</dbReference>
<dbReference type="InterPro" id="IPR036388">
    <property type="entry name" value="WH-like_DNA-bd_sf"/>
</dbReference>
<evidence type="ECO:0000313" key="2">
    <source>
        <dbReference type="EMBL" id="CAB4340846.1"/>
    </source>
</evidence>
<name>A0A6J5ZHS4_9ZZZZ</name>
<dbReference type="InterPro" id="IPR039422">
    <property type="entry name" value="MarR/SlyA-like"/>
</dbReference>
<dbReference type="AlphaFoldDB" id="A0A6J5ZHS4"/>
<dbReference type="InterPro" id="IPR036390">
    <property type="entry name" value="WH_DNA-bd_sf"/>
</dbReference>
<dbReference type="Pfam" id="PF12802">
    <property type="entry name" value="MarR_2"/>
    <property type="match status" value="1"/>
</dbReference>
<accession>A0A6J5ZHS4</accession>
<dbReference type="GO" id="GO:0003700">
    <property type="term" value="F:DNA-binding transcription factor activity"/>
    <property type="evidence" value="ECO:0007669"/>
    <property type="project" value="InterPro"/>
</dbReference>
<feature type="domain" description="HTH marR-type" evidence="1">
    <location>
        <begin position="18"/>
        <end position="154"/>
    </location>
</feature>
<proteinExistence type="predicted"/>
<sequence>MASSSSSATLDLTLNGREVLAWRGMLRAHSAITKSLDAELLSEHGISLSSYEVLLHLDNAEDGRLRMSDLAQLAVLSRSGLTRLVDRLARDEMLVRESCPSDARGAFARLTPAGRERLIAARPTHLEGVRRVFLSHLTVDEQQALVEAWAKILPAASVADDGDCCGEAA</sequence>
<dbReference type="SMART" id="SM00347">
    <property type="entry name" value="HTH_MARR"/>
    <property type="match status" value="1"/>
</dbReference>
<dbReference type="SUPFAM" id="SSF46785">
    <property type="entry name" value="Winged helix' DNA-binding domain"/>
    <property type="match status" value="1"/>
</dbReference>
<gene>
    <name evidence="2" type="ORF">UFOPK3522_00576</name>
</gene>
<dbReference type="PANTHER" id="PTHR33164">
    <property type="entry name" value="TRANSCRIPTIONAL REGULATOR, MARR FAMILY"/>
    <property type="match status" value="1"/>
</dbReference>
<dbReference type="InterPro" id="IPR000835">
    <property type="entry name" value="HTH_MarR-typ"/>
</dbReference>
<organism evidence="2">
    <name type="scientific">freshwater metagenome</name>
    <dbReference type="NCBI Taxonomy" id="449393"/>
    <lineage>
        <taxon>unclassified sequences</taxon>
        <taxon>metagenomes</taxon>
        <taxon>ecological metagenomes</taxon>
    </lineage>
</organism>
<dbReference type="PANTHER" id="PTHR33164:SF99">
    <property type="entry name" value="MARR FAMILY REGULATORY PROTEIN"/>
    <property type="match status" value="1"/>
</dbReference>